<dbReference type="Pfam" id="PF00356">
    <property type="entry name" value="LacI"/>
    <property type="match status" value="1"/>
</dbReference>
<dbReference type="GO" id="GO:0003700">
    <property type="term" value="F:DNA-binding transcription factor activity"/>
    <property type="evidence" value="ECO:0007669"/>
    <property type="project" value="TreeGrafter"/>
</dbReference>
<dbReference type="EMBL" id="CP045529">
    <property type="protein sequence ID" value="QFU97166.1"/>
    <property type="molecule type" value="Genomic_DNA"/>
</dbReference>
<dbReference type="SUPFAM" id="SSF47413">
    <property type="entry name" value="lambda repressor-like DNA-binding domains"/>
    <property type="match status" value="1"/>
</dbReference>
<keyword evidence="3" id="KW-0804">Transcription</keyword>
<name>A0A5P9Q7B4_9MICO</name>
<dbReference type="Pfam" id="PF13377">
    <property type="entry name" value="Peripla_BP_3"/>
    <property type="match status" value="1"/>
</dbReference>
<keyword evidence="2" id="KW-0238">DNA-binding</keyword>
<dbReference type="PROSITE" id="PS50932">
    <property type="entry name" value="HTH_LACI_2"/>
    <property type="match status" value="1"/>
</dbReference>
<evidence type="ECO:0000256" key="1">
    <source>
        <dbReference type="ARBA" id="ARBA00023015"/>
    </source>
</evidence>
<accession>A0A5P9Q7B4</accession>
<sequence>MATIRDVARHAGVSAGTVSNVLNRPGYVSVATRERVLRAITELGFRPTPHARQFRLGRERTLGLALADLGNPFFVDVALAAADYARDLGVGVIMVHDANDAVAEQQNLDVLIQQRVHGIMVAPVDEANPRLEELLTQGVPIVYVDRISGERPVCFVTIDNRAGGRKAAEHLVSRGRRRLASAGGQTAFAQVTERYEGFVEGAAGSGATVTRLSSTDWTMEDGRSLADTIARMPASERPDGVLATNDMVALGLLHGLVGHGIDVPRDVAIVGFDDLIWGRDAIVPLTSVRQDRRAIGEAAVRLLLDEIDNSEHHEHSHIVLEPELVVRSST</sequence>
<dbReference type="KEGG" id="lxl:KDY119_00660"/>
<feature type="domain" description="HTH lacI-type" evidence="4">
    <location>
        <begin position="2"/>
        <end position="56"/>
    </location>
</feature>
<dbReference type="GO" id="GO:0000976">
    <property type="term" value="F:transcription cis-regulatory region binding"/>
    <property type="evidence" value="ECO:0007669"/>
    <property type="project" value="TreeGrafter"/>
</dbReference>
<dbReference type="PANTHER" id="PTHR30146">
    <property type="entry name" value="LACI-RELATED TRANSCRIPTIONAL REPRESSOR"/>
    <property type="match status" value="1"/>
</dbReference>
<dbReference type="InterPro" id="IPR010982">
    <property type="entry name" value="Lambda_DNA-bd_dom_sf"/>
</dbReference>
<dbReference type="CDD" id="cd06267">
    <property type="entry name" value="PBP1_LacI_sugar_binding-like"/>
    <property type="match status" value="1"/>
</dbReference>
<dbReference type="InterPro" id="IPR000843">
    <property type="entry name" value="HTH_LacI"/>
</dbReference>
<dbReference type="SMART" id="SM00354">
    <property type="entry name" value="HTH_LACI"/>
    <property type="match status" value="1"/>
</dbReference>
<organism evidence="5 6">
    <name type="scientific">Luteimicrobium xylanilyticum</name>
    <dbReference type="NCBI Taxonomy" id="1133546"/>
    <lineage>
        <taxon>Bacteria</taxon>
        <taxon>Bacillati</taxon>
        <taxon>Actinomycetota</taxon>
        <taxon>Actinomycetes</taxon>
        <taxon>Micrococcales</taxon>
        <taxon>Luteimicrobium</taxon>
    </lineage>
</organism>
<keyword evidence="6" id="KW-1185">Reference proteome</keyword>
<protein>
    <submittedName>
        <fullName evidence="5">Sucrose operon repressor</fullName>
    </submittedName>
</protein>
<dbReference type="Proteomes" id="UP000326702">
    <property type="component" value="Chromosome"/>
</dbReference>
<dbReference type="PRINTS" id="PR00036">
    <property type="entry name" value="HTHLACI"/>
</dbReference>
<proteinExistence type="predicted"/>
<evidence type="ECO:0000313" key="5">
    <source>
        <dbReference type="EMBL" id="QFU97166.1"/>
    </source>
</evidence>
<dbReference type="CDD" id="cd01392">
    <property type="entry name" value="HTH_LacI"/>
    <property type="match status" value="1"/>
</dbReference>
<evidence type="ECO:0000259" key="4">
    <source>
        <dbReference type="PROSITE" id="PS50932"/>
    </source>
</evidence>
<dbReference type="InterPro" id="IPR028082">
    <property type="entry name" value="Peripla_BP_I"/>
</dbReference>
<evidence type="ECO:0000256" key="3">
    <source>
        <dbReference type="ARBA" id="ARBA00023163"/>
    </source>
</evidence>
<evidence type="ECO:0000256" key="2">
    <source>
        <dbReference type="ARBA" id="ARBA00023125"/>
    </source>
</evidence>
<dbReference type="OrthoDB" id="37081at2"/>
<dbReference type="PROSITE" id="PS00356">
    <property type="entry name" value="HTH_LACI_1"/>
    <property type="match status" value="1"/>
</dbReference>
<gene>
    <name evidence="5" type="ORF">KDY119_00660</name>
</gene>
<dbReference type="PANTHER" id="PTHR30146:SF109">
    <property type="entry name" value="HTH-TYPE TRANSCRIPTIONAL REGULATOR GALS"/>
    <property type="match status" value="1"/>
</dbReference>
<dbReference type="InterPro" id="IPR046335">
    <property type="entry name" value="LacI/GalR-like_sensor"/>
</dbReference>
<dbReference type="AlphaFoldDB" id="A0A5P9Q7B4"/>
<keyword evidence="1" id="KW-0805">Transcription regulation</keyword>
<dbReference type="SUPFAM" id="SSF53822">
    <property type="entry name" value="Periplasmic binding protein-like I"/>
    <property type="match status" value="1"/>
</dbReference>
<dbReference type="Gene3D" id="3.40.50.2300">
    <property type="match status" value="2"/>
</dbReference>
<dbReference type="Gene3D" id="1.10.260.40">
    <property type="entry name" value="lambda repressor-like DNA-binding domains"/>
    <property type="match status" value="1"/>
</dbReference>
<reference evidence="5 6" key="1">
    <citation type="submission" date="2019-10" db="EMBL/GenBank/DDBJ databases">
        <title>Genome sequence of Luteimicrobium xylanilyticum HY-24.</title>
        <authorList>
            <person name="Kim D.Y."/>
            <person name="Park H.-Y."/>
        </authorList>
    </citation>
    <scope>NUCLEOTIDE SEQUENCE [LARGE SCALE GENOMIC DNA]</scope>
    <source>
        <strain evidence="5 6">HY-24</strain>
    </source>
</reference>
<evidence type="ECO:0000313" key="6">
    <source>
        <dbReference type="Proteomes" id="UP000326702"/>
    </source>
</evidence>
<dbReference type="RefSeq" id="WP_036953500.1">
    <property type="nucleotide sequence ID" value="NZ_BAABIH010000029.1"/>
</dbReference>